<dbReference type="SUPFAM" id="SSF52980">
    <property type="entry name" value="Restriction endonuclease-like"/>
    <property type="match status" value="1"/>
</dbReference>
<dbReference type="OrthoDB" id="3234479at2"/>
<accession>A0A5C8Z5X1</accession>
<name>A0A5C8Z5X1_9ACTN</name>
<protein>
    <recommendedName>
        <fullName evidence="3">DUF559 domain-containing protein</fullName>
    </recommendedName>
</protein>
<comment type="caution">
    <text evidence="1">The sequence shown here is derived from an EMBL/GenBank/DDBJ whole genome shotgun (WGS) entry which is preliminary data.</text>
</comment>
<organism evidence="1 2">
    <name type="scientific">Quadrisphaera setariae</name>
    <dbReference type="NCBI Taxonomy" id="2593304"/>
    <lineage>
        <taxon>Bacteria</taxon>
        <taxon>Bacillati</taxon>
        <taxon>Actinomycetota</taxon>
        <taxon>Actinomycetes</taxon>
        <taxon>Kineosporiales</taxon>
        <taxon>Kineosporiaceae</taxon>
        <taxon>Quadrisphaera</taxon>
    </lineage>
</organism>
<sequence length="314" mass="35152">MPPRAEVPAELLRRPFTLSEAQALGLTRDVLRAPRFSSPHRGVRVPSDLPPGFSLDVAAARLALPAVAVFSEWTVVRLLDLPTPWGRPEPVGRLVQARVPPSPARPRVSGIQVGRWRSTDRLVLLTGGEVSRYLTGGTRLRLQDPVSAWCDLAPGLPHVDAVALGDAVRRHHASQEEMREAVDERSGRPGVEVLRLVFADVRHQVDSAMETEARLLFVSSGLPEPECGRWIPDGTGRMWQVDMVWFDQRVVVEYDGDVHRVKGKDQWRHDEEKRARLREGGWKVVVLVGGSLDRHRPREREETAARVRRALTSP</sequence>
<dbReference type="RefSeq" id="WP_147927801.1">
    <property type="nucleotide sequence ID" value="NZ_VKAC01000012.1"/>
</dbReference>
<dbReference type="InterPro" id="IPR011335">
    <property type="entry name" value="Restrct_endonuc-II-like"/>
</dbReference>
<dbReference type="AlphaFoldDB" id="A0A5C8Z5X1"/>
<proteinExistence type="predicted"/>
<dbReference type="Gene3D" id="3.40.960.10">
    <property type="entry name" value="VSR Endonuclease"/>
    <property type="match status" value="1"/>
</dbReference>
<dbReference type="Proteomes" id="UP000321234">
    <property type="component" value="Unassembled WGS sequence"/>
</dbReference>
<gene>
    <name evidence="1" type="ORF">FMM08_18160</name>
</gene>
<evidence type="ECO:0000313" key="1">
    <source>
        <dbReference type="EMBL" id="TXR52679.1"/>
    </source>
</evidence>
<keyword evidence="2" id="KW-1185">Reference proteome</keyword>
<dbReference type="EMBL" id="VKAC01000012">
    <property type="protein sequence ID" value="TXR52679.1"/>
    <property type="molecule type" value="Genomic_DNA"/>
</dbReference>
<evidence type="ECO:0008006" key="3">
    <source>
        <dbReference type="Google" id="ProtNLM"/>
    </source>
</evidence>
<evidence type="ECO:0000313" key="2">
    <source>
        <dbReference type="Proteomes" id="UP000321234"/>
    </source>
</evidence>
<reference evidence="1 2" key="1">
    <citation type="submission" date="2019-07" db="EMBL/GenBank/DDBJ databases">
        <title>Quadrisphaera sp. strain DD2A genome sequencing and assembly.</title>
        <authorList>
            <person name="Kim I."/>
        </authorList>
    </citation>
    <scope>NUCLEOTIDE SEQUENCE [LARGE SCALE GENOMIC DNA]</scope>
    <source>
        <strain evidence="1 2">DD2A</strain>
    </source>
</reference>